<proteinExistence type="predicted"/>
<organism evidence="1 2">
    <name type="scientific">Lithocarpus litseifolius</name>
    <dbReference type="NCBI Taxonomy" id="425828"/>
    <lineage>
        <taxon>Eukaryota</taxon>
        <taxon>Viridiplantae</taxon>
        <taxon>Streptophyta</taxon>
        <taxon>Embryophyta</taxon>
        <taxon>Tracheophyta</taxon>
        <taxon>Spermatophyta</taxon>
        <taxon>Magnoliopsida</taxon>
        <taxon>eudicotyledons</taxon>
        <taxon>Gunneridae</taxon>
        <taxon>Pentapetalae</taxon>
        <taxon>rosids</taxon>
        <taxon>fabids</taxon>
        <taxon>Fagales</taxon>
        <taxon>Fagaceae</taxon>
        <taxon>Lithocarpus</taxon>
    </lineage>
</organism>
<sequence length="277" mass="30566">MGHGYRKVRMGHTCYGRPKGCKPIAIREVRENPQQEIKSLTCFIPLKWPWGPLSLAPEPKLEKALGPTRRKSEASVGRQSGSVLSVSSTDGLFDYLVDGTPYVGCLYQSRMKVTPERHALPLSGNNNRNGYGKYLIEEEDGMNDQNVIVKFAEIQNAISEDQIPFPDLKLKPRPPSVFLSHNSMTLPSLAGKDKEQSPAFTSLPPPGLDILLGQENVVLILDDVEDVVSKNTFQTRKSTERHRERTDTHDGAIAAVTHQIQASPVTNASNSSLYTGS</sequence>
<name>A0AAW2BHH0_9ROSI</name>
<dbReference type="Proteomes" id="UP001459277">
    <property type="component" value="Unassembled WGS sequence"/>
</dbReference>
<protein>
    <submittedName>
        <fullName evidence="1">Uncharacterized protein</fullName>
    </submittedName>
</protein>
<gene>
    <name evidence="1" type="ORF">SO802_033944</name>
</gene>
<dbReference type="AlphaFoldDB" id="A0AAW2BHH0"/>
<reference evidence="1 2" key="1">
    <citation type="submission" date="2024-01" db="EMBL/GenBank/DDBJ databases">
        <title>A telomere-to-telomere, gap-free genome of sweet tea (Lithocarpus litseifolius).</title>
        <authorList>
            <person name="Zhou J."/>
        </authorList>
    </citation>
    <scope>NUCLEOTIDE SEQUENCE [LARGE SCALE GENOMIC DNA]</scope>
    <source>
        <strain evidence="1">Zhou-2022a</strain>
        <tissue evidence="1">Leaf</tissue>
    </source>
</reference>
<keyword evidence="2" id="KW-1185">Reference proteome</keyword>
<comment type="caution">
    <text evidence="1">The sequence shown here is derived from an EMBL/GenBank/DDBJ whole genome shotgun (WGS) entry which is preliminary data.</text>
</comment>
<evidence type="ECO:0000313" key="1">
    <source>
        <dbReference type="EMBL" id="KAK9984419.1"/>
    </source>
</evidence>
<dbReference type="EMBL" id="JAZDWU010000012">
    <property type="protein sequence ID" value="KAK9984419.1"/>
    <property type="molecule type" value="Genomic_DNA"/>
</dbReference>
<evidence type="ECO:0000313" key="2">
    <source>
        <dbReference type="Proteomes" id="UP001459277"/>
    </source>
</evidence>
<accession>A0AAW2BHH0</accession>